<keyword evidence="3 8" id="KW-1003">Cell membrane</keyword>
<dbReference type="InterPro" id="IPR004796">
    <property type="entry name" value="PTS_IIC_cello"/>
</dbReference>
<evidence type="ECO:0000256" key="6">
    <source>
        <dbReference type="ARBA" id="ARBA00022989"/>
    </source>
</evidence>
<proteinExistence type="predicted"/>
<name>A0A1H9LES0_9LACT</name>
<dbReference type="GO" id="GO:0008982">
    <property type="term" value="F:protein-N(PI)-phosphohistidine-sugar phosphotransferase activity"/>
    <property type="evidence" value="ECO:0007669"/>
    <property type="project" value="UniProtKB-UniRule"/>
</dbReference>
<protein>
    <recommendedName>
        <fullName evidence="8">Permease IIC component</fullName>
    </recommendedName>
</protein>
<dbReference type="GO" id="GO:0009401">
    <property type="term" value="P:phosphoenolpyruvate-dependent sugar phosphotransferase system"/>
    <property type="evidence" value="ECO:0007669"/>
    <property type="project" value="InterPro"/>
</dbReference>
<evidence type="ECO:0000256" key="7">
    <source>
        <dbReference type="ARBA" id="ARBA00023136"/>
    </source>
</evidence>
<feature type="transmembrane region" description="Helical" evidence="9">
    <location>
        <begin position="316"/>
        <end position="335"/>
    </location>
</feature>
<evidence type="ECO:0000256" key="8">
    <source>
        <dbReference type="PIRNR" id="PIRNR006351"/>
    </source>
</evidence>
<dbReference type="InterPro" id="IPR004501">
    <property type="entry name" value="PTS_EIIC_3"/>
</dbReference>
<dbReference type="PANTHER" id="PTHR33989:SF4">
    <property type="entry name" value="PTS SYSTEM N,N'-DIACETYLCHITOBIOSE-SPECIFIC EIIC COMPONENT"/>
    <property type="match status" value="1"/>
</dbReference>
<accession>A0A1H9LES0</accession>
<feature type="transmembrane region" description="Helical" evidence="9">
    <location>
        <begin position="390"/>
        <end position="410"/>
    </location>
</feature>
<comment type="function">
    <text evidence="8">The phosphoenolpyruvate-dependent sugar phosphotransferase system (PTS), a major carbohydrate active -transport system, catalyzes the phosphorylation of incoming sugar substrates concomitant with their translocation across the cell membrane.</text>
</comment>
<feature type="domain" description="PTS EIIC type-3" evidence="10">
    <location>
        <begin position="1"/>
        <end position="410"/>
    </location>
</feature>
<dbReference type="OrthoDB" id="1550290at2"/>
<evidence type="ECO:0000313" key="12">
    <source>
        <dbReference type="Proteomes" id="UP000198556"/>
    </source>
</evidence>
<dbReference type="PANTHER" id="PTHR33989">
    <property type="match status" value="1"/>
</dbReference>
<evidence type="ECO:0000256" key="1">
    <source>
        <dbReference type="ARBA" id="ARBA00004651"/>
    </source>
</evidence>
<dbReference type="GO" id="GO:0005886">
    <property type="term" value="C:plasma membrane"/>
    <property type="evidence" value="ECO:0007669"/>
    <property type="project" value="UniProtKB-SubCell"/>
</dbReference>
<dbReference type="RefSeq" id="WP_089746686.1">
    <property type="nucleotide sequence ID" value="NZ_FOGF01000019.1"/>
</dbReference>
<dbReference type="Proteomes" id="UP000198556">
    <property type="component" value="Unassembled WGS sequence"/>
</dbReference>
<keyword evidence="6 9" id="KW-1133">Transmembrane helix</keyword>
<evidence type="ECO:0000256" key="2">
    <source>
        <dbReference type="ARBA" id="ARBA00022448"/>
    </source>
</evidence>
<gene>
    <name evidence="11" type="ORF">SAMN05421767_1194</name>
</gene>
<keyword evidence="2 8" id="KW-0813">Transport</keyword>
<dbReference type="InterPro" id="IPR003352">
    <property type="entry name" value="PTS_EIIC"/>
</dbReference>
<evidence type="ECO:0000256" key="3">
    <source>
        <dbReference type="ARBA" id="ARBA00022475"/>
    </source>
</evidence>
<feature type="transmembrane region" description="Helical" evidence="9">
    <location>
        <begin position="281"/>
        <end position="304"/>
    </location>
</feature>
<dbReference type="AlphaFoldDB" id="A0A1H9LES0"/>
<dbReference type="Pfam" id="PF02378">
    <property type="entry name" value="PTS_EIIC"/>
    <property type="match status" value="1"/>
</dbReference>
<dbReference type="NCBIfam" id="TIGR00410">
    <property type="entry name" value="lacE"/>
    <property type="match status" value="1"/>
</dbReference>
<dbReference type="GO" id="GO:1901264">
    <property type="term" value="P:carbohydrate derivative transport"/>
    <property type="evidence" value="ECO:0007669"/>
    <property type="project" value="TreeGrafter"/>
</dbReference>
<evidence type="ECO:0000313" key="11">
    <source>
        <dbReference type="EMBL" id="SER09894.1"/>
    </source>
</evidence>
<feature type="transmembrane region" description="Helical" evidence="9">
    <location>
        <begin position="68"/>
        <end position="89"/>
    </location>
</feature>
<dbReference type="STRING" id="137733.SAMN05421767_1194"/>
<keyword evidence="12" id="KW-1185">Reference proteome</keyword>
<feature type="transmembrane region" description="Helical" evidence="9">
    <location>
        <begin position="364"/>
        <end position="384"/>
    </location>
</feature>
<keyword evidence="4 8" id="KW-0762">Sugar transport</keyword>
<evidence type="ECO:0000256" key="9">
    <source>
        <dbReference type="SAM" id="Phobius"/>
    </source>
</evidence>
<sequence>MHQVLEKIAEKTSRQPVLLALRDGFAACTPLLIVTSLLIIIRDFPVPGYAELMAQIFSQNWQDFFTPLIQATYGVIALLAAFGVGYAYSREKKIDPFTGATLAVVVFLLMSQQVHPDYTNQAGEAFIGFSISQLNSNSLFMAMLCGLSSVELLSYTTKKRWQLTLKPGIPPGVAHSVTDLIPSGICLVSFLVLRQLLAVTPYHDLAEISHNLLQAPLLALGRTALFEPIYQFLSSLFWFFGITGPAITDTIFGPIHLAQTVENLTAYQAGQPLPNIYTGAFSAYFGNFGGGGSTLALVIVLFTSAKSQRLKQVAKISLLPGIFGINEMVIFGVPIVLNPLIMIPFVMVPVMNVTLAASAMKLGLVPYTIGVSIPWTTPIFFSGWLATASIKGGLCQIVQLALGCLVYYPFVKALDRQYLKEE</sequence>
<feature type="transmembrane region" description="Helical" evidence="9">
    <location>
        <begin position="229"/>
        <end position="247"/>
    </location>
</feature>
<dbReference type="PIRSF" id="PIRSF006351">
    <property type="entry name" value="PTS_EIIC-Cellobiose"/>
    <property type="match status" value="1"/>
</dbReference>
<organism evidence="11 12">
    <name type="scientific">Granulicatella balaenopterae</name>
    <dbReference type="NCBI Taxonomy" id="137733"/>
    <lineage>
        <taxon>Bacteria</taxon>
        <taxon>Bacillati</taxon>
        <taxon>Bacillota</taxon>
        <taxon>Bacilli</taxon>
        <taxon>Lactobacillales</taxon>
        <taxon>Carnobacteriaceae</taxon>
        <taxon>Granulicatella</taxon>
    </lineage>
</organism>
<dbReference type="PROSITE" id="PS51105">
    <property type="entry name" value="PTS_EIIC_TYPE_3"/>
    <property type="match status" value="1"/>
</dbReference>
<feature type="transmembrane region" description="Helical" evidence="9">
    <location>
        <begin position="20"/>
        <end position="41"/>
    </location>
</feature>
<dbReference type="EMBL" id="FOGF01000019">
    <property type="protein sequence ID" value="SER09894.1"/>
    <property type="molecule type" value="Genomic_DNA"/>
</dbReference>
<keyword evidence="7 8" id="KW-0472">Membrane</keyword>
<evidence type="ECO:0000256" key="4">
    <source>
        <dbReference type="ARBA" id="ARBA00022597"/>
    </source>
</evidence>
<evidence type="ECO:0000256" key="5">
    <source>
        <dbReference type="ARBA" id="ARBA00022692"/>
    </source>
</evidence>
<keyword evidence="5 9" id="KW-0812">Transmembrane</keyword>
<comment type="subcellular location">
    <subcellularLocation>
        <location evidence="1">Cell membrane</location>
        <topology evidence="1">Multi-pass membrane protein</topology>
    </subcellularLocation>
</comment>
<evidence type="ECO:0000259" key="10">
    <source>
        <dbReference type="PROSITE" id="PS51105"/>
    </source>
</evidence>
<dbReference type="InterPro" id="IPR051088">
    <property type="entry name" value="PTS_Sugar-EIIC/EIIB"/>
</dbReference>
<reference evidence="11 12" key="1">
    <citation type="submission" date="2016-10" db="EMBL/GenBank/DDBJ databases">
        <authorList>
            <person name="de Groot N.N."/>
        </authorList>
    </citation>
    <scope>NUCLEOTIDE SEQUENCE [LARGE SCALE GENOMIC DNA]</scope>
    <source>
        <strain evidence="11 12">DSM 15827</strain>
    </source>
</reference>